<name>A0A0D3ELJ3_9ORYZ</name>
<dbReference type="Proteomes" id="UP000026960">
    <property type="component" value="Chromosome 1"/>
</dbReference>
<proteinExistence type="predicted"/>
<evidence type="ECO:0000313" key="3">
    <source>
        <dbReference type="Proteomes" id="UP000026960"/>
    </source>
</evidence>
<dbReference type="PaxDb" id="65489-OBART01G08710.1"/>
<keyword evidence="3" id="KW-1185">Reference proteome</keyword>
<evidence type="ECO:0000313" key="2">
    <source>
        <dbReference type="EnsemblPlants" id="OBART01G08710.1"/>
    </source>
</evidence>
<reference evidence="2" key="1">
    <citation type="journal article" date="2009" name="Rice">
        <title>De Novo Next Generation Sequencing of Plant Genomes.</title>
        <authorList>
            <person name="Rounsley S."/>
            <person name="Marri P.R."/>
            <person name="Yu Y."/>
            <person name="He R."/>
            <person name="Sisneros N."/>
            <person name="Goicoechea J.L."/>
            <person name="Lee S.J."/>
            <person name="Angelova A."/>
            <person name="Kudrna D."/>
            <person name="Luo M."/>
            <person name="Affourtit J."/>
            <person name="Desany B."/>
            <person name="Knight J."/>
            <person name="Niazi F."/>
            <person name="Egholm M."/>
            <person name="Wing R.A."/>
        </authorList>
    </citation>
    <scope>NUCLEOTIDE SEQUENCE [LARGE SCALE GENOMIC DNA]</scope>
    <source>
        <strain evidence="2">cv. IRGC 105608</strain>
    </source>
</reference>
<organism evidence="2">
    <name type="scientific">Oryza barthii</name>
    <dbReference type="NCBI Taxonomy" id="65489"/>
    <lineage>
        <taxon>Eukaryota</taxon>
        <taxon>Viridiplantae</taxon>
        <taxon>Streptophyta</taxon>
        <taxon>Embryophyta</taxon>
        <taxon>Tracheophyta</taxon>
        <taxon>Spermatophyta</taxon>
        <taxon>Magnoliopsida</taxon>
        <taxon>Liliopsida</taxon>
        <taxon>Poales</taxon>
        <taxon>Poaceae</taxon>
        <taxon>BOP clade</taxon>
        <taxon>Oryzoideae</taxon>
        <taxon>Oryzeae</taxon>
        <taxon>Oryzinae</taxon>
        <taxon>Oryza</taxon>
    </lineage>
</organism>
<protein>
    <submittedName>
        <fullName evidence="2">Uncharacterized protein</fullName>
    </submittedName>
</protein>
<dbReference type="EnsemblPlants" id="OBART01G08710.1">
    <property type="protein sequence ID" value="OBART01G08710.1"/>
    <property type="gene ID" value="OBART01G08710"/>
</dbReference>
<accession>A0A0D3ELJ3</accession>
<dbReference type="Gramene" id="OBART01G08710.1">
    <property type="protein sequence ID" value="OBART01G08710.1"/>
    <property type="gene ID" value="OBART01G08710"/>
</dbReference>
<dbReference type="HOGENOM" id="CLU_2416755_0_0_1"/>
<evidence type="ECO:0000256" key="1">
    <source>
        <dbReference type="SAM" id="MobiDB-lite"/>
    </source>
</evidence>
<feature type="compositionally biased region" description="Basic and acidic residues" evidence="1">
    <location>
        <begin position="24"/>
        <end position="33"/>
    </location>
</feature>
<reference evidence="2" key="2">
    <citation type="submission" date="2015-03" db="UniProtKB">
        <authorList>
            <consortium name="EnsemblPlants"/>
        </authorList>
    </citation>
    <scope>IDENTIFICATION</scope>
</reference>
<sequence>MGDRPGDSSQVHTSEDNVLSLHMSDFEMGDRPGDSSWVQTSGAISGWVTDWEILPRCTQRVHMRSNFGMGDRSGDSSRVHTSDFEDNVLVCT</sequence>
<dbReference type="AlphaFoldDB" id="A0A0D3ELJ3"/>
<feature type="region of interest" description="Disordered" evidence="1">
    <location>
        <begin position="1"/>
        <end position="37"/>
    </location>
</feature>